<protein>
    <submittedName>
        <fullName evidence="1">Uncharacterized protein</fullName>
    </submittedName>
</protein>
<keyword evidence="2" id="KW-1185">Reference proteome</keyword>
<dbReference type="AlphaFoldDB" id="A0AAN4ZC35"/>
<dbReference type="Proteomes" id="UP001328107">
    <property type="component" value="Unassembled WGS sequence"/>
</dbReference>
<dbReference type="EMBL" id="BTRK01000002">
    <property type="protein sequence ID" value="GMR34990.1"/>
    <property type="molecule type" value="Genomic_DNA"/>
</dbReference>
<feature type="non-terminal residue" evidence="1">
    <location>
        <position position="1"/>
    </location>
</feature>
<evidence type="ECO:0000313" key="2">
    <source>
        <dbReference type="Proteomes" id="UP001328107"/>
    </source>
</evidence>
<reference evidence="2" key="1">
    <citation type="submission" date="2022-10" db="EMBL/GenBank/DDBJ databases">
        <title>Genome assembly of Pristionchus species.</title>
        <authorList>
            <person name="Yoshida K."/>
            <person name="Sommer R.J."/>
        </authorList>
    </citation>
    <scope>NUCLEOTIDE SEQUENCE [LARGE SCALE GENOMIC DNA]</scope>
    <source>
        <strain evidence="2">RS5460</strain>
    </source>
</reference>
<evidence type="ECO:0000313" key="1">
    <source>
        <dbReference type="EMBL" id="GMR34990.1"/>
    </source>
</evidence>
<organism evidence="1 2">
    <name type="scientific">Pristionchus mayeri</name>
    <dbReference type="NCBI Taxonomy" id="1317129"/>
    <lineage>
        <taxon>Eukaryota</taxon>
        <taxon>Metazoa</taxon>
        <taxon>Ecdysozoa</taxon>
        <taxon>Nematoda</taxon>
        <taxon>Chromadorea</taxon>
        <taxon>Rhabditida</taxon>
        <taxon>Rhabditina</taxon>
        <taxon>Diplogasteromorpha</taxon>
        <taxon>Diplogasteroidea</taxon>
        <taxon>Neodiplogasteridae</taxon>
        <taxon>Pristionchus</taxon>
    </lineage>
</organism>
<accession>A0AAN4ZC35</accession>
<proteinExistence type="predicted"/>
<feature type="non-terminal residue" evidence="1">
    <location>
        <position position="98"/>
    </location>
</feature>
<sequence length="98" mass="11916">FDRCMYWNIDSWKGTGQEKGIMHKERWRVLEEYVQKYEPVLIKLNEIQDVKENVFKEFVENTLKYDVIALSYPNREHTHRTVKEHAELHRAAVILVRQ</sequence>
<gene>
    <name evidence="1" type="ORF">PMAYCL1PPCAC_05185</name>
</gene>
<name>A0AAN4ZC35_9BILA</name>
<comment type="caution">
    <text evidence="1">The sequence shown here is derived from an EMBL/GenBank/DDBJ whole genome shotgun (WGS) entry which is preliminary data.</text>
</comment>